<reference evidence="2" key="1">
    <citation type="submission" date="2022-08" db="EMBL/GenBank/DDBJ databases">
        <title>Alicyclobacillus fastidiosus DSM 17978, complete genome.</title>
        <authorList>
            <person name="Wang Q."/>
            <person name="Cai R."/>
            <person name="Wang Z."/>
        </authorList>
    </citation>
    <scope>NUCLEOTIDE SEQUENCE</scope>
    <source>
        <strain evidence="2">DSM 17978</strain>
    </source>
</reference>
<dbReference type="Proteomes" id="UP001164761">
    <property type="component" value="Chromosome"/>
</dbReference>
<evidence type="ECO:0000313" key="2">
    <source>
        <dbReference type="EMBL" id="WAH43570.1"/>
    </source>
</evidence>
<organism evidence="2 3">
    <name type="scientific">Alicyclobacillus fastidiosus</name>
    <dbReference type="NCBI Taxonomy" id="392011"/>
    <lineage>
        <taxon>Bacteria</taxon>
        <taxon>Bacillati</taxon>
        <taxon>Bacillota</taxon>
        <taxon>Bacilli</taxon>
        <taxon>Bacillales</taxon>
        <taxon>Alicyclobacillaceae</taxon>
        <taxon>Alicyclobacillus</taxon>
    </lineage>
</organism>
<name>A0ABY6ZL88_9BACL</name>
<keyword evidence="1" id="KW-0472">Membrane</keyword>
<dbReference type="EMBL" id="CP104067">
    <property type="protein sequence ID" value="WAH43570.1"/>
    <property type="molecule type" value="Genomic_DNA"/>
</dbReference>
<evidence type="ECO:0000256" key="1">
    <source>
        <dbReference type="SAM" id="Phobius"/>
    </source>
</evidence>
<dbReference type="RefSeq" id="WP_268007450.1">
    <property type="nucleotide sequence ID" value="NZ_BSUT01000001.1"/>
</dbReference>
<sequence>MPDESQDARIAVAVNDIDWIKESQRTTNRGLEQLQQTLSQHIKEQNERSEKFATKDELNVVKNDVDKLKMKVYVFSGVVTTIIFIVQYGHKLF</sequence>
<protein>
    <submittedName>
        <fullName evidence="2">Uncharacterized protein</fullName>
    </submittedName>
</protein>
<keyword evidence="3" id="KW-1185">Reference proteome</keyword>
<keyword evidence="1" id="KW-0812">Transmembrane</keyword>
<feature type="transmembrane region" description="Helical" evidence="1">
    <location>
        <begin position="72"/>
        <end position="90"/>
    </location>
</feature>
<gene>
    <name evidence="2" type="ORF">NZD89_09390</name>
</gene>
<keyword evidence="1" id="KW-1133">Transmembrane helix</keyword>
<evidence type="ECO:0000313" key="3">
    <source>
        <dbReference type="Proteomes" id="UP001164761"/>
    </source>
</evidence>
<accession>A0ABY6ZL88</accession>
<proteinExistence type="predicted"/>